<comment type="caution">
    <text evidence="13">The sequence shown here is derived from an EMBL/GenBank/DDBJ whole genome shotgun (WGS) entry which is preliminary data.</text>
</comment>
<comment type="caution">
    <text evidence="10">Lacks conserved residue(s) required for the propagation of feature annotation.</text>
</comment>
<dbReference type="GO" id="GO:0050511">
    <property type="term" value="F:undecaprenyldiphospho-muramoylpentapeptide beta-N-acetylglucosaminyltransferase activity"/>
    <property type="evidence" value="ECO:0007669"/>
    <property type="project" value="UniProtKB-UniRule"/>
</dbReference>
<dbReference type="AlphaFoldDB" id="A0A3M6QLY8"/>
<dbReference type="PANTHER" id="PTHR21015">
    <property type="entry name" value="UDP-N-ACETYLGLUCOSAMINE--N-ACETYLMURAMYL-(PENTAPEPTIDE) PYROPHOSPHORYL-UNDECAPRENOL N-ACETYLGLUCOSAMINE TRANSFERASE 1"/>
    <property type="match status" value="1"/>
</dbReference>
<keyword evidence="1 10" id="KW-1003">Cell membrane</keyword>
<dbReference type="SUPFAM" id="SSF53756">
    <property type="entry name" value="UDP-Glycosyltransferase/glycogen phosphorylase"/>
    <property type="match status" value="1"/>
</dbReference>
<feature type="binding site" evidence="10">
    <location>
        <position position="290"/>
    </location>
    <ligand>
        <name>UDP-N-acetyl-alpha-D-glucosamine</name>
        <dbReference type="ChEBI" id="CHEBI:57705"/>
    </ligand>
</feature>
<accession>A0A3M6QLY8</accession>
<evidence type="ECO:0000313" key="13">
    <source>
        <dbReference type="EMBL" id="RMX04057.1"/>
    </source>
</evidence>
<feature type="binding site" evidence="10">
    <location>
        <position position="127"/>
    </location>
    <ligand>
        <name>UDP-N-acetyl-alpha-D-glucosamine</name>
        <dbReference type="ChEBI" id="CHEBI:57705"/>
    </ligand>
</feature>
<name>A0A3M6QLY8_9BURK</name>
<dbReference type="InterPro" id="IPR007235">
    <property type="entry name" value="Glyco_trans_28_C"/>
</dbReference>
<keyword evidence="8 10" id="KW-0131">Cell cycle</keyword>
<dbReference type="EC" id="2.4.1.227" evidence="10"/>
<evidence type="ECO:0000256" key="7">
    <source>
        <dbReference type="ARBA" id="ARBA00023136"/>
    </source>
</evidence>
<organism evidence="13 14">
    <name type="scientific">Corticibacter populi</name>
    <dbReference type="NCBI Taxonomy" id="1550736"/>
    <lineage>
        <taxon>Bacteria</taxon>
        <taxon>Pseudomonadati</taxon>
        <taxon>Pseudomonadota</taxon>
        <taxon>Betaproteobacteria</taxon>
        <taxon>Burkholderiales</taxon>
        <taxon>Comamonadaceae</taxon>
        <taxon>Corticibacter</taxon>
    </lineage>
</organism>
<dbReference type="HAMAP" id="MF_00033">
    <property type="entry name" value="MurG"/>
    <property type="match status" value="1"/>
</dbReference>
<feature type="domain" description="Glycosyl transferase family 28 C-terminal" evidence="12">
    <location>
        <begin position="185"/>
        <end position="347"/>
    </location>
</feature>
<keyword evidence="5 10" id="KW-0133">Cell shape</keyword>
<evidence type="ECO:0000256" key="10">
    <source>
        <dbReference type="HAMAP-Rule" id="MF_00033"/>
    </source>
</evidence>
<dbReference type="Proteomes" id="UP000278006">
    <property type="component" value="Unassembled WGS sequence"/>
</dbReference>
<feature type="domain" description="Glycosyltransferase family 28 N-terminal" evidence="11">
    <location>
        <begin position="9"/>
        <end position="145"/>
    </location>
</feature>
<evidence type="ECO:0000313" key="14">
    <source>
        <dbReference type="Proteomes" id="UP000278006"/>
    </source>
</evidence>
<keyword evidence="6 10" id="KW-0573">Peptidoglycan synthesis</keyword>
<comment type="subcellular location">
    <subcellularLocation>
        <location evidence="10">Cell membrane</location>
        <topology evidence="10">Peripheral membrane protein</topology>
        <orientation evidence="10">Cytoplasmic side</orientation>
    </subcellularLocation>
</comment>
<feature type="binding site" evidence="10">
    <location>
        <position position="163"/>
    </location>
    <ligand>
        <name>UDP-N-acetyl-alpha-D-glucosamine</name>
        <dbReference type="ChEBI" id="CHEBI:57705"/>
    </ligand>
</feature>
<dbReference type="GO" id="GO:0051991">
    <property type="term" value="F:UDP-N-acetyl-D-glucosamine:N-acetylmuramoyl-L-alanyl-D-glutamyl-meso-2,6-diaminopimelyl-D-alanyl-D-alanine-diphosphoundecaprenol 4-beta-N-acetylglucosaminlytransferase activity"/>
    <property type="evidence" value="ECO:0007669"/>
    <property type="project" value="RHEA"/>
</dbReference>
<dbReference type="Gene3D" id="3.40.50.2000">
    <property type="entry name" value="Glycogen Phosphorylase B"/>
    <property type="match status" value="2"/>
</dbReference>
<keyword evidence="3 10" id="KW-0328">Glycosyltransferase</keyword>
<evidence type="ECO:0000256" key="8">
    <source>
        <dbReference type="ARBA" id="ARBA00023306"/>
    </source>
</evidence>
<dbReference type="NCBIfam" id="TIGR01133">
    <property type="entry name" value="murG"/>
    <property type="match status" value="1"/>
</dbReference>
<dbReference type="GO" id="GO:0009252">
    <property type="term" value="P:peptidoglycan biosynthetic process"/>
    <property type="evidence" value="ECO:0007669"/>
    <property type="project" value="UniProtKB-UniRule"/>
</dbReference>
<evidence type="ECO:0000256" key="9">
    <source>
        <dbReference type="ARBA" id="ARBA00023316"/>
    </source>
</evidence>
<evidence type="ECO:0000256" key="6">
    <source>
        <dbReference type="ARBA" id="ARBA00022984"/>
    </source>
</evidence>
<dbReference type="Pfam" id="PF04101">
    <property type="entry name" value="Glyco_tran_28_C"/>
    <property type="match status" value="1"/>
</dbReference>
<dbReference type="Pfam" id="PF03033">
    <property type="entry name" value="Glyco_transf_28"/>
    <property type="match status" value="1"/>
</dbReference>
<evidence type="ECO:0000256" key="4">
    <source>
        <dbReference type="ARBA" id="ARBA00022679"/>
    </source>
</evidence>
<evidence type="ECO:0000256" key="2">
    <source>
        <dbReference type="ARBA" id="ARBA00022618"/>
    </source>
</evidence>
<dbReference type="CDD" id="cd03785">
    <property type="entry name" value="GT28_MurG"/>
    <property type="match status" value="1"/>
</dbReference>
<evidence type="ECO:0000259" key="12">
    <source>
        <dbReference type="Pfam" id="PF04101"/>
    </source>
</evidence>
<dbReference type="GO" id="GO:0005886">
    <property type="term" value="C:plasma membrane"/>
    <property type="evidence" value="ECO:0007669"/>
    <property type="project" value="UniProtKB-SubCell"/>
</dbReference>
<dbReference type="GO" id="GO:0071555">
    <property type="term" value="P:cell wall organization"/>
    <property type="evidence" value="ECO:0007669"/>
    <property type="project" value="UniProtKB-KW"/>
</dbReference>
<evidence type="ECO:0000256" key="1">
    <source>
        <dbReference type="ARBA" id="ARBA00022475"/>
    </source>
</evidence>
<comment type="pathway">
    <text evidence="10">Cell wall biogenesis; peptidoglycan biosynthesis.</text>
</comment>
<feature type="binding site" evidence="10">
    <location>
        <position position="191"/>
    </location>
    <ligand>
        <name>UDP-N-acetyl-alpha-D-glucosamine</name>
        <dbReference type="ChEBI" id="CHEBI:57705"/>
    </ligand>
</feature>
<evidence type="ECO:0000259" key="11">
    <source>
        <dbReference type="Pfam" id="PF03033"/>
    </source>
</evidence>
<evidence type="ECO:0000256" key="5">
    <source>
        <dbReference type="ARBA" id="ARBA00022960"/>
    </source>
</evidence>
<keyword evidence="2 10" id="KW-0132">Cell division</keyword>
<sequence length="363" mass="38290">MTEQRKTALIMAGGTGGHIFPGLAVAEALREHGWQVHWLGVPGGMESRLVPERGFAFEGVQFGGVRGKGLRTLLAAPFKLVAAVRQALQVMRRVRPDVVLGFGGYITMPGGVAARLAGVPVLLHEQNSVAGLSNKLLARLARQTFTAFPGVMPGAAQVGNPLRAEFLQQAAPAQRFAGRFGALRLLVVGGSLGARALNTIVPQALALIPVNARPQVLHQSGAKQIDELQSNYEAAQVQAELTPFIQDTAAAFAQADLVLCRAGASTVTELAAVGAAAYFVPFPHAVDDHQTTNARYLVDAGAAWLEQQAELTPQALADFLQGLTREELLRRAEKAHALAQTGAVEAIVQACETVRTGREGVAA</sequence>
<feature type="binding site" evidence="10">
    <location>
        <position position="245"/>
    </location>
    <ligand>
        <name>UDP-N-acetyl-alpha-D-glucosamine</name>
        <dbReference type="ChEBI" id="CHEBI:57705"/>
    </ligand>
</feature>
<dbReference type="PANTHER" id="PTHR21015:SF22">
    <property type="entry name" value="GLYCOSYLTRANSFERASE"/>
    <property type="match status" value="1"/>
</dbReference>
<keyword evidence="14" id="KW-1185">Reference proteome</keyword>
<proteinExistence type="inferred from homology"/>
<dbReference type="UniPathway" id="UPA00219"/>
<dbReference type="OrthoDB" id="9808936at2"/>
<comment type="function">
    <text evidence="10">Cell wall formation. Catalyzes the transfer of a GlcNAc subunit on undecaprenyl-pyrophosphoryl-MurNAc-pentapeptide (lipid intermediate I) to form undecaprenyl-pyrophosphoryl-MurNAc-(pentapeptide)GlcNAc (lipid intermediate II).</text>
</comment>
<keyword evidence="7 10" id="KW-0472">Membrane</keyword>
<dbReference type="EMBL" id="RDQO01000005">
    <property type="protein sequence ID" value="RMX04057.1"/>
    <property type="molecule type" value="Genomic_DNA"/>
</dbReference>
<feature type="binding site" evidence="10">
    <location>
        <begin position="15"/>
        <end position="17"/>
    </location>
    <ligand>
        <name>UDP-N-acetyl-alpha-D-glucosamine</name>
        <dbReference type="ChEBI" id="CHEBI:57705"/>
    </ligand>
</feature>
<dbReference type="InterPro" id="IPR004276">
    <property type="entry name" value="GlycoTrans_28_N"/>
</dbReference>
<gene>
    <name evidence="10 13" type="primary">murG</name>
    <name evidence="13" type="ORF">D8I35_14615</name>
</gene>
<dbReference type="GO" id="GO:0008360">
    <property type="term" value="P:regulation of cell shape"/>
    <property type="evidence" value="ECO:0007669"/>
    <property type="project" value="UniProtKB-KW"/>
</dbReference>
<dbReference type="GO" id="GO:0051301">
    <property type="term" value="P:cell division"/>
    <property type="evidence" value="ECO:0007669"/>
    <property type="project" value="UniProtKB-KW"/>
</dbReference>
<keyword evidence="4 10" id="KW-0808">Transferase</keyword>
<comment type="catalytic activity">
    <reaction evidence="10">
        <text>di-trans,octa-cis-undecaprenyl diphospho-N-acetyl-alpha-D-muramoyl-L-alanyl-D-glutamyl-meso-2,6-diaminopimeloyl-D-alanyl-D-alanine + UDP-N-acetyl-alpha-D-glucosamine = di-trans,octa-cis-undecaprenyl diphospho-[N-acetyl-alpha-D-glucosaminyl-(1-&gt;4)]-N-acetyl-alpha-D-muramoyl-L-alanyl-D-glutamyl-meso-2,6-diaminopimeloyl-D-alanyl-D-alanine + UDP + H(+)</text>
        <dbReference type="Rhea" id="RHEA:31227"/>
        <dbReference type="ChEBI" id="CHEBI:15378"/>
        <dbReference type="ChEBI" id="CHEBI:57705"/>
        <dbReference type="ChEBI" id="CHEBI:58223"/>
        <dbReference type="ChEBI" id="CHEBI:61387"/>
        <dbReference type="ChEBI" id="CHEBI:61388"/>
        <dbReference type="EC" id="2.4.1.227"/>
    </reaction>
</comment>
<dbReference type="InterPro" id="IPR006009">
    <property type="entry name" value="GlcNAc_MurG"/>
</dbReference>
<dbReference type="GO" id="GO:0005975">
    <property type="term" value="P:carbohydrate metabolic process"/>
    <property type="evidence" value="ECO:0007669"/>
    <property type="project" value="InterPro"/>
</dbReference>
<keyword evidence="9 10" id="KW-0961">Cell wall biogenesis/degradation</keyword>
<comment type="similarity">
    <text evidence="10">Belongs to the glycosyltransferase 28 family. MurG subfamily.</text>
</comment>
<protein>
    <recommendedName>
        <fullName evidence="10">UDP-N-acetylglucosamine--N-acetylmuramyl-(pentapeptide) pyrophosphoryl-undecaprenol N-acetylglucosamine transferase</fullName>
        <ecNumber evidence="10">2.4.1.227</ecNumber>
    </recommendedName>
    <alternativeName>
        <fullName evidence="10">Undecaprenyl-PP-MurNAc-pentapeptide-UDPGlcNAc GlcNAc transferase</fullName>
    </alternativeName>
</protein>
<reference evidence="13 14" key="1">
    <citation type="submission" date="2018-10" db="EMBL/GenBank/DDBJ databases">
        <title>Draft genome of Cortibacter populi DSM10536.</title>
        <authorList>
            <person name="Bernier A.-M."/>
            <person name="Bernard K."/>
        </authorList>
    </citation>
    <scope>NUCLEOTIDE SEQUENCE [LARGE SCALE GENOMIC DNA]</scope>
    <source>
        <strain evidence="13 14">DSM 105136</strain>
    </source>
</reference>
<evidence type="ECO:0000256" key="3">
    <source>
        <dbReference type="ARBA" id="ARBA00022676"/>
    </source>
</evidence>